<organism evidence="1 2">
    <name type="scientific">Virgisporangium aurantiacum</name>
    <dbReference type="NCBI Taxonomy" id="175570"/>
    <lineage>
        <taxon>Bacteria</taxon>
        <taxon>Bacillati</taxon>
        <taxon>Actinomycetota</taxon>
        <taxon>Actinomycetes</taxon>
        <taxon>Micromonosporales</taxon>
        <taxon>Micromonosporaceae</taxon>
        <taxon>Virgisporangium</taxon>
    </lineage>
</organism>
<keyword evidence="2" id="KW-1185">Reference proteome</keyword>
<name>A0A8J4E1V8_9ACTN</name>
<gene>
    <name evidence="1" type="ORF">Vau01_066860</name>
</gene>
<proteinExistence type="predicted"/>
<dbReference type="EMBL" id="BOPG01000045">
    <property type="protein sequence ID" value="GIJ59170.1"/>
    <property type="molecule type" value="Genomic_DNA"/>
</dbReference>
<comment type="caution">
    <text evidence="1">The sequence shown here is derived from an EMBL/GenBank/DDBJ whole genome shotgun (WGS) entry which is preliminary data.</text>
</comment>
<reference evidence="1" key="1">
    <citation type="submission" date="2021-01" db="EMBL/GenBank/DDBJ databases">
        <title>Whole genome shotgun sequence of Virgisporangium aurantiacum NBRC 16421.</title>
        <authorList>
            <person name="Komaki H."/>
            <person name="Tamura T."/>
        </authorList>
    </citation>
    <scope>NUCLEOTIDE SEQUENCE</scope>
    <source>
        <strain evidence="1">NBRC 16421</strain>
    </source>
</reference>
<sequence>MTSLLNVMRRLRPQHPPPSRVDFVGRSCVVCTGEVSPEFGQAEVTDDDGSVTTIQVRLTGYAVGTGWVGLIYDYDTERGAFWITPAQPAF</sequence>
<dbReference type="RefSeq" id="WP_204000953.1">
    <property type="nucleotide sequence ID" value="NZ_BOPG01000045.1"/>
</dbReference>
<dbReference type="Proteomes" id="UP000612585">
    <property type="component" value="Unassembled WGS sequence"/>
</dbReference>
<evidence type="ECO:0000313" key="2">
    <source>
        <dbReference type="Proteomes" id="UP000612585"/>
    </source>
</evidence>
<dbReference type="AlphaFoldDB" id="A0A8J4E1V8"/>
<protein>
    <submittedName>
        <fullName evidence="1">Uncharacterized protein</fullName>
    </submittedName>
</protein>
<accession>A0A8J4E1V8</accession>
<evidence type="ECO:0000313" key="1">
    <source>
        <dbReference type="EMBL" id="GIJ59170.1"/>
    </source>
</evidence>